<organism evidence="3">
    <name type="scientific">Streptomyces haneummycinicus</name>
    <dbReference type="NCBI Taxonomy" id="3074435"/>
    <lineage>
        <taxon>Bacteria</taxon>
        <taxon>Bacillati</taxon>
        <taxon>Actinomycetota</taxon>
        <taxon>Actinomycetes</taxon>
        <taxon>Kitasatosporales</taxon>
        <taxon>Streptomycetaceae</taxon>
        <taxon>Streptomyces</taxon>
    </lineage>
</organism>
<protein>
    <submittedName>
        <fullName evidence="3">Uncharacterized protein</fullName>
    </submittedName>
</protein>
<keyword evidence="2" id="KW-1133">Transmembrane helix</keyword>
<proteinExistence type="predicted"/>
<feature type="transmembrane region" description="Helical" evidence="2">
    <location>
        <begin position="401"/>
        <end position="419"/>
    </location>
</feature>
<evidence type="ECO:0000313" key="3">
    <source>
        <dbReference type="EMBL" id="BFO21584.1"/>
    </source>
</evidence>
<reference evidence="3" key="1">
    <citation type="submission" date="2024-06" db="EMBL/GenBank/DDBJ databases">
        <authorList>
            <consortium name="consrtm"/>
            <person name="Uemura M."/>
            <person name="Terahara T."/>
        </authorList>
    </citation>
    <scope>NUCLEOTIDE SEQUENCE</scope>
    <source>
        <strain evidence="3">KM77-8</strain>
    </source>
</reference>
<accession>A0AAT9HW28</accession>
<feature type="compositionally biased region" description="Low complexity" evidence="1">
    <location>
        <begin position="272"/>
        <end position="281"/>
    </location>
</feature>
<keyword evidence="2" id="KW-0812">Transmembrane</keyword>
<feature type="region of interest" description="Disordered" evidence="1">
    <location>
        <begin position="233"/>
        <end position="336"/>
    </location>
</feature>
<evidence type="ECO:0000256" key="2">
    <source>
        <dbReference type="SAM" id="Phobius"/>
    </source>
</evidence>
<sequence>MVVWTGGLTAAAVCAYTARRRAVALLPLVAAAAAGTLLVQTGEGLWHTDPLARRQVCDASTTPQICVNARYKDLLPQVTEALSGVTGRLEGVENLPARFEDLPGRPGADEVELPMITPIGRSVVRGRLTDPEEYAWAAGMALQDRGDCAEVAPRVGTVDDAVEYYLAPSPLRRQFDEQYARGSAAERAGLGERLAARERLASMGAEERRAWLSAYFAARGECGRGCRPCDARFPAVRPRADGSAHRARARRDRRPRRPGGPEPGRVSGPLPAGSGRRAGAAVRGGGDRHESAQRVRGAGPRRRTSLVAASAGPSAGADRLRRAAAGGGRARPSSPFGPSAMIRNTLGCAGLAAGAVAVLGARLSWLPVFAYVSAVYMGSVSARGTLVPVWAWPVRPAGEQAAWVTAVVLLVAGTALYTVRGARPEGWRG</sequence>
<name>A0AAT9HW28_9ACTN</name>
<feature type="compositionally biased region" description="Basic residues" evidence="1">
    <location>
        <begin position="245"/>
        <end position="257"/>
    </location>
</feature>
<feature type="transmembrane region" description="Helical" evidence="2">
    <location>
        <begin position="341"/>
        <end position="361"/>
    </location>
</feature>
<gene>
    <name evidence="3" type="ORF">SHKM778_79720</name>
</gene>
<evidence type="ECO:0000256" key="1">
    <source>
        <dbReference type="SAM" id="MobiDB-lite"/>
    </source>
</evidence>
<keyword evidence="2" id="KW-0472">Membrane</keyword>
<feature type="transmembrane region" description="Helical" evidence="2">
    <location>
        <begin position="368"/>
        <end position="389"/>
    </location>
</feature>
<reference evidence="3" key="2">
    <citation type="submission" date="2024-07" db="EMBL/GenBank/DDBJ databases">
        <title>Streptomyces haneummycinica sp. nov., a new antibiotic-producing actinobacterium isolated from marine sediment.</title>
        <authorList>
            <person name="Uemura M."/>
            <person name="Hamada M."/>
            <person name="Hirano S."/>
            <person name="Kobayashi K."/>
            <person name="Ohshiro T."/>
            <person name="Kobayashi T."/>
            <person name="Terahara T."/>
        </authorList>
    </citation>
    <scope>NUCLEOTIDE SEQUENCE</scope>
    <source>
        <strain evidence="3">KM77-8</strain>
    </source>
</reference>
<dbReference type="EMBL" id="AP035768">
    <property type="protein sequence ID" value="BFO21584.1"/>
    <property type="molecule type" value="Genomic_DNA"/>
</dbReference>
<dbReference type="AlphaFoldDB" id="A0AAT9HW28"/>